<accession>A0A7I9YNF3</accession>
<keyword evidence="7" id="KW-1185">Reference proteome</keyword>
<keyword evidence="4 5" id="KW-0472">Membrane</keyword>
<evidence type="ECO:0000256" key="5">
    <source>
        <dbReference type="SAM" id="Phobius"/>
    </source>
</evidence>
<gene>
    <name evidence="6" type="ORF">MBOU_22460</name>
</gene>
<organism evidence="6 7">
    <name type="scientific">Mycobacterium bourgelatii</name>
    <dbReference type="NCBI Taxonomy" id="1273442"/>
    <lineage>
        <taxon>Bacteria</taxon>
        <taxon>Bacillati</taxon>
        <taxon>Actinomycetota</taxon>
        <taxon>Actinomycetes</taxon>
        <taxon>Mycobacteriales</taxon>
        <taxon>Mycobacteriaceae</taxon>
        <taxon>Mycobacterium</taxon>
    </lineage>
</organism>
<evidence type="ECO:0000313" key="6">
    <source>
        <dbReference type="EMBL" id="GFG90204.1"/>
    </source>
</evidence>
<evidence type="ECO:0000256" key="1">
    <source>
        <dbReference type="ARBA" id="ARBA00004141"/>
    </source>
</evidence>
<feature type="transmembrane region" description="Helical" evidence="5">
    <location>
        <begin position="67"/>
        <end position="86"/>
    </location>
</feature>
<keyword evidence="2 5" id="KW-0812">Transmembrane</keyword>
<evidence type="ECO:0008006" key="8">
    <source>
        <dbReference type="Google" id="ProtNLM"/>
    </source>
</evidence>
<sequence>MGALTSPKTYAALAAFQAGDAVACAIPLTPIKELLDRLDVPETVRPAMPVAKAASAIGLLSVYRFPALARLTTAMLTLYFVLAVAAHVRARDFTVTALPAASFLALFTVMTVKGPDQT</sequence>
<dbReference type="RefSeq" id="WP_163711544.1">
    <property type="nucleotide sequence ID" value="NZ_BLKZ01000001.1"/>
</dbReference>
<dbReference type="InterPro" id="IPR032808">
    <property type="entry name" value="DoxX"/>
</dbReference>
<comment type="caution">
    <text evidence="6">The sequence shown here is derived from an EMBL/GenBank/DDBJ whole genome shotgun (WGS) entry which is preliminary data.</text>
</comment>
<comment type="subcellular location">
    <subcellularLocation>
        <location evidence="1">Membrane</location>
        <topology evidence="1">Multi-pass membrane protein</topology>
    </subcellularLocation>
</comment>
<feature type="transmembrane region" description="Helical" evidence="5">
    <location>
        <begin position="93"/>
        <end position="112"/>
    </location>
</feature>
<evidence type="ECO:0000313" key="7">
    <source>
        <dbReference type="Proteomes" id="UP000465360"/>
    </source>
</evidence>
<dbReference type="Proteomes" id="UP000465360">
    <property type="component" value="Unassembled WGS sequence"/>
</dbReference>
<proteinExistence type="predicted"/>
<protein>
    <recommendedName>
        <fullName evidence="8">DoxX-like family protein</fullName>
    </recommendedName>
</protein>
<dbReference type="Pfam" id="PF13564">
    <property type="entry name" value="DoxX_2"/>
    <property type="match status" value="1"/>
</dbReference>
<dbReference type="EMBL" id="BLKZ01000001">
    <property type="protein sequence ID" value="GFG90204.1"/>
    <property type="molecule type" value="Genomic_DNA"/>
</dbReference>
<keyword evidence="3 5" id="KW-1133">Transmembrane helix</keyword>
<evidence type="ECO:0000256" key="4">
    <source>
        <dbReference type="ARBA" id="ARBA00023136"/>
    </source>
</evidence>
<evidence type="ECO:0000256" key="2">
    <source>
        <dbReference type="ARBA" id="ARBA00022692"/>
    </source>
</evidence>
<evidence type="ECO:0000256" key="3">
    <source>
        <dbReference type="ARBA" id="ARBA00022989"/>
    </source>
</evidence>
<reference evidence="6 7" key="1">
    <citation type="journal article" date="2019" name="Emerg. Microbes Infect.">
        <title>Comprehensive subspecies identification of 175 nontuberculous mycobacteria species based on 7547 genomic profiles.</title>
        <authorList>
            <person name="Matsumoto Y."/>
            <person name="Kinjo T."/>
            <person name="Motooka D."/>
            <person name="Nabeya D."/>
            <person name="Jung N."/>
            <person name="Uechi K."/>
            <person name="Horii T."/>
            <person name="Iida T."/>
            <person name="Fujita J."/>
            <person name="Nakamura S."/>
        </authorList>
    </citation>
    <scope>NUCLEOTIDE SEQUENCE [LARGE SCALE GENOMIC DNA]</scope>
    <source>
        <strain evidence="6 7">JCM 30725</strain>
    </source>
</reference>
<dbReference type="GO" id="GO:0016020">
    <property type="term" value="C:membrane"/>
    <property type="evidence" value="ECO:0007669"/>
    <property type="project" value="UniProtKB-SubCell"/>
</dbReference>
<name>A0A7I9YNF3_MYCBU</name>
<dbReference type="AlphaFoldDB" id="A0A7I9YNF3"/>